<evidence type="ECO:0000256" key="10">
    <source>
        <dbReference type="PROSITE-ProRule" id="PRU01360"/>
    </source>
</evidence>
<accession>A0A7K1TAF0</accession>
<comment type="similarity">
    <text evidence="10 11">Belongs to the TonB-dependent receptor family.</text>
</comment>
<keyword evidence="4 10" id="KW-0812">Transmembrane</keyword>
<dbReference type="GO" id="GO:0009279">
    <property type="term" value="C:cell outer membrane"/>
    <property type="evidence" value="ECO:0007669"/>
    <property type="project" value="UniProtKB-SubCell"/>
</dbReference>
<dbReference type="PANTHER" id="PTHR30069:SF29">
    <property type="entry name" value="HEMOGLOBIN AND HEMOGLOBIN-HAPTOGLOBIN-BINDING PROTEIN 1-RELATED"/>
    <property type="match status" value="1"/>
</dbReference>
<feature type="domain" description="TonB-dependent receptor plug" evidence="14">
    <location>
        <begin position="66"/>
        <end position="168"/>
    </location>
</feature>
<evidence type="ECO:0000256" key="11">
    <source>
        <dbReference type="RuleBase" id="RU003357"/>
    </source>
</evidence>
<evidence type="ECO:0000256" key="12">
    <source>
        <dbReference type="SAM" id="SignalP"/>
    </source>
</evidence>
<dbReference type="EMBL" id="WQKZ01000001">
    <property type="protein sequence ID" value="MVN75161.1"/>
    <property type="molecule type" value="Genomic_DNA"/>
</dbReference>
<dbReference type="InterPro" id="IPR039426">
    <property type="entry name" value="TonB-dep_rcpt-like"/>
</dbReference>
<evidence type="ECO:0000259" key="14">
    <source>
        <dbReference type="Pfam" id="PF07715"/>
    </source>
</evidence>
<dbReference type="InterPro" id="IPR037066">
    <property type="entry name" value="Plug_dom_sf"/>
</dbReference>
<protein>
    <submittedName>
        <fullName evidence="15">TonB-dependent receptor</fullName>
    </submittedName>
</protein>
<proteinExistence type="inferred from homology"/>
<keyword evidence="7 10" id="KW-0472">Membrane</keyword>
<evidence type="ECO:0000256" key="5">
    <source>
        <dbReference type="ARBA" id="ARBA00022729"/>
    </source>
</evidence>
<evidence type="ECO:0000313" key="16">
    <source>
        <dbReference type="Proteomes" id="UP000441336"/>
    </source>
</evidence>
<evidence type="ECO:0000256" key="6">
    <source>
        <dbReference type="ARBA" id="ARBA00023077"/>
    </source>
</evidence>
<keyword evidence="8 15" id="KW-0675">Receptor</keyword>
<evidence type="ECO:0000256" key="2">
    <source>
        <dbReference type="ARBA" id="ARBA00022448"/>
    </source>
</evidence>
<dbReference type="Gene3D" id="2.170.130.10">
    <property type="entry name" value="TonB-dependent receptor, plug domain"/>
    <property type="match status" value="1"/>
</dbReference>
<feature type="domain" description="TonB-dependent receptor-like beta-barrel" evidence="13">
    <location>
        <begin position="204"/>
        <end position="644"/>
    </location>
</feature>
<organism evidence="15 16">
    <name type="scientific">Hymenobacter ginkgonis</name>
    <dbReference type="NCBI Taxonomy" id="2682976"/>
    <lineage>
        <taxon>Bacteria</taxon>
        <taxon>Pseudomonadati</taxon>
        <taxon>Bacteroidota</taxon>
        <taxon>Cytophagia</taxon>
        <taxon>Cytophagales</taxon>
        <taxon>Hymenobacteraceae</taxon>
        <taxon>Hymenobacter</taxon>
    </lineage>
</organism>
<dbReference type="InterPro" id="IPR036942">
    <property type="entry name" value="Beta-barrel_TonB_sf"/>
</dbReference>
<keyword evidence="9 10" id="KW-0998">Cell outer membrane</keyword>
<evidence type="ECO:0000256" key="3">
    <source>
        <dbReference type="ARBA" id="ARBA00022452"/>
    </source>
</evidence>
<keyword evidence="5 12" id="KW-0732">Signal</keyword>
<comment type="subcellular location">
    <subcellularLocation>
        <location evidence="1 10">Cell outer membrane</location>
        <topology evidence="1 10">Multi-pass membrane protein</topology>
    </subcellularLocation>
</comment>
<keyword evidence="3 10" id="KW-1134">Transmembrane beta strand</keyword>
<evidence type="ECO:0000256" key="7">
    <source>
        <dbReference type="ARBA" id="ARBA00023136"/>
    </source>
</evidence>
<dbReference type="PANTHER" id="PTHR30069">
    <property type="entry name" value="TONB-DEPENDENT OUTER MEMBRANE RECEPTOR"/>
    <property type="match status" value="1"/>
</dbReference>
<dbReference type="SUPFAM" id="SSF56935">
    <property type="entry name" value="Porins"/>
    <property type="match status" value="1"/>
</dbReference>
<dbReference type="GO" id="GO:0044718">
    <property type="term" value="P:siderophore transmembrane transport"/>
    <property type="evidence" value="ECO:0007669"/>
    <property type="project" value="TreeGrafter"/>
</dbReference>
<feature type="chain" id="PRO_5029471811" evidence="12">
    <location>
        <begin position="36"/>
        <end position="672"/>
    </location>
</feature>
<feature type="signal peptide" evidence="12">
    <location>
        <begin position="1"/>
        <end position="35"/>
    </location>
</feature>
<sequence length="672" mass="73303">MASSYLCGHFYRLFMSRILPVTASILLALPLAAQAQRLTTPADSARQLSEVTVYATRLGQLAGQTGRYVTVVPGAALSRYPVTSIDDLLRLLPALEVQSRGSFGAQADITLRGSTFNQVLMLLDGMRLNDPLTGHFAGYLPITPAEIEQIEIVRGPGAALYGPDAVGGFINIVTKTFAATHRPDGTELAGTFMAGEYGLKSTNAGFYGQDKGLKLAGGILNNTASGQLRDAPSNGQRNDVKLNTYSLSGAYQISKKFSAAARASFDRRDFNAQYFYTTNLTDQARETTNRDWYQGQLRYDWNERARTELQIVGTSSTDLYVFTPTSVPSDHLTHYLNIQGQHQLQVSGKIRATLGGQVDRRAIQSNDRGNHQTWHAGAFAVAAVAPTPGLNLTGALRLDHDQAYGTELVPQLNASQQVGDKLTVRAAVGRAIRAADFTERYTSNVRPGIVPTGFNVGNPGLQAEHTINYEAGLDYQPWRALTVRSTYFNRYGRNLIDYVNQSGSQVIEATGFTNLNANATYRFAQNLFAVTTQGIETEVTTRAQLGAGLRLDGSVGYTWIHLNTEGNVASQYLANVARHLVAGSLSLTHRRFTATLGGLYKKRDAQAATAISRELTPSYAVFNARLDLALLPERLWLTGQVQNLFNAKYADLLGAQMPTRWLMGGVRVALRK</sequence>
<comment type="caution">
    <text evidence="15">The sequence shown here is derived from an EMBL/GenBank/DDBJ whole genome shotgun (WGS) entry which is preliminary data.</text>
</comment>
<evidence type="ECO:0000259" key="13">
    <source>
        <dbReference type="Pfam" id="PF00593"/>
    </source>
</evidence>
<name>A0A7K1TAF0_9BACT</name>
<dbReference type="InterPro" id="IPR012910">
    <property type="entry name" value="Plug_dom"/>
</dbReference>
<dbReference type="Proteomes" id="UP000441336">
    <property type="component" value="Unassembled WGS sequence"/>
</dbReference>
<evidence type="ECO:0000256" key="4">
    <source>
        <dbReference type="ARBA" id="ARBA00022692"/>
    </source>
</evidence>
<evidence type="ECO:0000313" key="15">
    <source>
        <dbReference type="EMBL" id="MVN75161.1"/>
    </source>
</evidence>
<dbReference type="CDD" id="cd01347">
    <property type="entry name" value="ligand_gated_channel"/>
    <property type="match status" value="1"/>
</dbReference>
<keyword evidence="2 10" id="KW-0813">Transport</keyword>
<dbReference type="InterPro" id="IPR000531">
    <property type="entry name" value="Beta-barrel_TonB"/>
</dbReference>
<reference evidence="15 16" key="1">
    <citation type="submission" date="2019-12" db="EMBL/GenBank/DDBJ databases">
        <title>Hymenobacter sp. HMF4947 Genome sequencing and assembly.</title>
        <authorList>
            <person name="Kang H."/>
            <person name="Cha I."/>
            <person name="Kim H."/>
            <person name="Joh K."/>
        </authorList>
    </citation>
    <scope>NUCLEOTIDE SEQUENCE [LARGE SCALE GENOMIC DNA]</scope>
    <source>
        <strain evidence="15 16">HMF4947</strain>
    </source>
</reference>
<gene>
    <name evidence="15" type="ORF">GO988_02350</name>
</gene>
<evidence type="ECO:0000256" key="1">
    <source>
        <dbReference type="ARBA" id="ARBA00004571"/>
    </source>
</evidence>
<keyword evidence="6 11" id="KW-0798">TonB box</keyword>
<dbReference type="PROSITE" id="PS52016">
    <property type="entry name" value="TONB_DEPENDENT_REC_3"/>
    <property type="match status" value="1"/>
</dbReference>
<keyword evidence="16" id="KW-1185">Reference proteome</keyword>
<evidence type="ECO:0000256" key="9">
    <source>
        <dbReference type="ARBA" id="ARBA00023237"/>
    </source>
</evidence>
<dbReference type="Pfam" id="PF07715">
    <property type="entry name" value="Plug"/>
    <property type="match status" value="1"/>
</dbReference>
<dbReference type="GO" id="GO:0015344">
    <property type="term" value="F:siderophore uptake transmembrane transporter activity"/>
    <property type="evidence" value="ECO:0007669"/>
    <property type="project" value="TreeGrafter"/>
</dbReference>
<evidence type="ECO:0000256" key="8">
    <source>
        <dbReference type="ARBA" id="ARBA00023170"/>
    </source>
</evidence>
<dbReference type="AlphaFoldDB" id="A0A7K1TAF0"/>
<dbReference type="Pfam" id="PF00593">
    <property type="entry name" value="TonB_dep_Rec_b-barrel"/>
    <property type="match status" value="1"/>
</dbReference>
<dbReference type="Gene3D" id="2.40.170.20">
    <property type="entry name" value="TonB-dependent receptor, beta-barrel domain"/>
    <property type="match status" value="1"/>
</dbReference>